<evidence type="ECO:0000313" key="7">
    <source>
        <dbReference type="Proteomes" id="UP000319769"/>
    </source>
</evidence>
<dbReference type="PRINTS" id="PR00038">
    <property type="entry name" value="HTHLUXR"/>
</dbReference>
<dbReference type="PROSITE" id="PS50043">
    <property type="entry name" value="HTH_LUXR_2"/>
    <property type="match status" value="1"/>
</dbReference>
<evidence type="ECO:0000256" key="3">
    <source>
        <dbReference type="ARBA" id="ARBA00023163"/>
    </source>
</evidence>
<dbReference type="InterPro" id="IPR016032">
    <property type="entry name" value="Sig_transdc_resp-reg_C-effctor"/>
</dbReference>
<evidence type="ECO:0000256" key="2">
    <source>
        <dbReference type="ARBA" id="ARBA00023125"/>
    </source>
</evidence>
<dbReference type="AlphaFoldDB" id="A0A5N0V323"/>
<proteinExistence type="predicted"/>
<evidence type="ECO:0000313" key="6">
    <source>
        <dbReference type="EMBL" id="KAA9157961.1"/>
    </source>
</evidence>
<keyword evidence="7" id="KW-1185">Reference proteome</keyword>
<evidence type="ECO:0000256" key="4">
    <source>
        <dbReference type="SAM" id="MobiDB-lite"/>
    </source>
</evidence>
<protein>
    <submittedName>
        <fullName evidence="6">Helix-turn-helix transcriptional regulator</fullName>
    </submittedName>
</protein>
<dbReference type="SUPFAM" id="SSF46894">
    <property type="entry name" value="C-terminal effector domain of the bipartite response regulators"/>
    <property type="match status" value="1"/>
</dbReference>
<accession>A0A5N0V323</accession>
<keyword evidence="3" id="KW-0804">Transcription</keyword>
<dbReference type="EMBL" id="VMNW02000038">
    <property type="protein sequence ID" value="KAA9157961.1"/>
    <property type="molecule type" value="Genomic_DNA"/>
</dbReference>
<dbReference type="Proteomes" id="UP000319769">
    <property type="component" value="Unassembled WGS sequence"/>
</dbReference>
<feature type="domain" description="HTH luxR-type" evidence="5">
    <location>
        <begin position="11"/>
        <end position="76"/>
    </location>
</feature>
<dbReference type="InterPro" id="IPR000792">
    <property type="entry name" value="Tscrpt_reg_LuxR_C"/>
</dbReference>
<organism evidence="6 7">
    <name type="scientific">Amycolatopsis acidicola</name>
    <dbReference type="NCBI Taxonomy" id="2596893"/>
    <lineage>
        <taxon>Bacteria</taxon>
        <taxon>Bacillati</taxon>
        <taxon>Actinomycetota</taxon>
        <taxon>Actinomycetes</taxon>
        <taxon>Pseudonocardiales</taxon>
        <taxon>Pseudonocardiaceae</taxon>
        <taxon>Amycolatopsis</taxon>
    </lineage>
</organism>
<dbReference type="OrthoDB" id="3700194at2"/>
<evidence type="ECO:0000256" key="1">
    <source>
        <dbReference type="ARBA" id="ARBA00023015"/>
    </source>
</evidence>
<dbReference type="PANTHER" id="PTHR44688">
    <property type="entry name" value="DNA-BINDING TRANSCRIPTIONAL ACTIVATOR DEVR_DOSR"/>
    <property type="match status" value="1"/>
</dbReference>
<feature type="region of interest" description="Disordered" evidence="4">
    <location>
        <begin position="84"/>
        <end position="112"/>
    </location>
</feature>
<dbReference type="PANTHER" id="PTHR44688:SF16">
    <property type="entry name" value="DNA-BINDING TRANSCRIPTIONAL ACTIVATOR DEVR_DOSR"/>
    <property type="match status" value="1"/>
</dbReference>
<dbReference type="CDD" id="cd06170">
    <property type="entry name" value="LuxR_C_like"/>
    <property type="match status" value="1"/>
</dbReference>
<keyword evidence="2" id="KW-0238">DNA-binding</keyword>
<dbReference type="GO" id="GO:0006355">
    <property type="term" value="P:regulation of DNA-templated transcription"/>
    <property type="evidence" value="ECO:0007669"/>
    <property type="project" value="InterPro"/>
</dbReference>
<dbReference type="InterPro" id="IPR036388">
    <property type="entry name" value="WH-like_DNA-bd_sf"/>
</dbReference>
<evidence type="ECO:0000259" key="5">
    <source>
        <dbReference type="PROSITE" id="PS50043"/>
    </source>
</evidence>
<sequence length="112" mass="12589">MAPLHSQGRPPVPQKPKLSEVELAVLRDAANGLENIQIANRQFRSVETIRSHLKNIYRKLHARNRTHAVAIAYHIGIFAGRAQEDAPRMRPLSPQRIANPQISGHEGQKHVD</sequence>
<gene>
    <name evidence="6" type="ORF">FPZ12_024060</name>
</gene>
<comment type="caution">
    <text evidence="6">The sequence shown here is derived from an EMBL/GenBank/DDBJ whole genome shotgun (WGS) entry which is preliminary data.</text>
</comment>
<reference evidence="6" key="1">
    <citation type="submission" date="2019-09" db="EMBL/GenBank/DDBJ databases">
        <authorList>
            <person name="Teo W.F.A."/>
            <person name="Duangmal K."/>
        </authorList>
    </citation>
    <scope>NUCLEOTIDE SEQUENCE [LARGE SCALE GENOMIC DNA]</scope>
    <source>
        <strain evidence="6">K81G1</strain>
    </source>
</reference>
<name>A0A5N0V323_9PSEU</name>
<dbReference type="GO" id="GO:0003677">
    <property type="term" value="F:DNA binding"/>
    <property type="evidence" value="ECO:0007669"/>
    <property type="project" value="UniProtKB-KW"/>
</dbReference>
<keyword evidence="1" id="KW-0805">Transcription regulation</keyword>
<dbReference type="Pfam" id="PF00196">
    <property type="entry name" value="GerE"/>
    <property type="match status" value="1"/>
</dbReference>
<dbReference type="SMART" id="SM00421">
    <property type="entry name" value="HTH_LUXR"/>
    <property type="match status" value="1"/>
</dbReference>
<dbReference type="Gene3D" id="1.10.10.10">
    <property type="entry name" value="Winged helix-like DNA-binding domain superfamily/Winged helix DNA-binding domain"/>
    <property type="match status" value="1"/>
</dbReference>